<organism evidence="1 2">
    <name type="scientific">Paramuricea clavata</name>
    <name type="common">Red gorgonian</name>
    <name type="synonym">Violescent sea-whip</name>
    <dbReference type="NCBI Taxonomy" id="317549"/>
    <lineage>
        <taxon>Eukaryota</taxon>
        <taxon>Metazoa</taxon>
        <taxon>Cnidaria</taxon>
        <taxon>Anthozoa</taxon>
        <taxon>Octocorallia</taxon>
        <taxon>Malacalcyonacea</taxon>
        <taxon>Plexauridae</taxon>
        <taxon>Paramuricea</taxon>
    </lineage>
</organism>
<name>A0A6S7LI55_PARCT</name>
<gene>
    <name evidence="1" type="ORF">PACLA_8A002572</name>
</gene>
<dbReference type="EMBL" id="CACRXK020022545">
    <property type="protein sequence ID" value="CAB4036912.1"/>
    <property type="molecule type" value="Genomic_DNA"/>
</dbReference>
<accession>A0A6S7LI55</accession>
<evidence type="ECO:0000313" key="2">
    <source>
        <dbReference type="Proteomes" id="UP001152795"/>
    </source>
</evidence>
<evidence type="ECO:0000313" key="1">
    <source>
        <dbReference type="EMBL" id="CAB4036912.1"/>
    </source>
</evidence>
<sequence>MANLSPNSSEYFHAFRACFKNREDLVDTINNVDYILSEIRDGPITINDLFLEKNDNLGMRCTKLLLQQVRYQYQLLNHIPHNGDLQILLDEFSTDGGCLKHLLSNEVTNHVHDLKMSEAQTNVHISFAETSTRLKPINCQSLVNFTDKFLQLIIKKLQIHQEDCELGCCVRCNSLTDEDIDVHKLTPLLEDFGSYFTIDEVQNEETDTTDYQDLMNPRDYLGLNVSFNQQAATLQEEYSWERFKDIVLKKYKDLKQHYEENVDNFKADMELPVVILYTDTKGVFKVANCASIPEARLEANSLEDMSKDLFPVVLISTTDCKLPHIVSRKRMVQKFNFDSSSKVGQEDTPSLPGTLQTPPGREPFEFHMLFYLDTGADTGSVGYNYHIIKHFILTVENINGALEPAILCSFNSAKVASEEVQVFDVDQHSNWNAIGLSVLKNYRIYLDIRNGRVEIGRHEDVTENESDETFEVIFKKDIVLNSSPFPDDL</sequence>
<protein>
    <submittedName>
        <fullName evidence="1">Uncharacterized protein</fullName>
    </submittedName>
</protein>
<dbReference type="AlphaFoldDB" id="A0A6S7LI55"/>
<keyword evidence="2" id="KW-1185">Reference proteome</keyword>
<comment type="caution">
    <text evidence="1">The sequence shown here is derived from an EMBL/GenBank/DDBJ whole genome shotgun (WGS) entry which is preliminary data.</text>
</comment>
<reference evidence="1" key="1">
    <citation type="submission" date="2020-04" db="EMBL/GenBank/DDBJ databases">
        <authorList>
            <person name="Alioto T."/>
            <person name="Alioto T."/>
            <person name="Gomez Garrido J."/>
        </authorList>
    </citation>
    <scope>NUCLEOTIDE SEQUENCE</scope>
    <source>
        <strain evidence="1">A484AB</strain>
    </source>
</reference>
<proteinExistence type="predicted"/>
<dbReference type="Proteomes" id="UP001152795">
    <property type="component" value="Unassembled WGS sequence"/>
</dbReference>